<name>D6SN76_9BACT</name>
<dbReference type="Gene3D" id="2.40.10.10">
    <property type="entry name" value="Trypsin-like serine proteases"/>
    <property type="match status" value="2"/>
</dbReference>
<dbReference type="InterPro" id="IPR009003">
    <property type="entry name" value="Peptidase_S1_PA"/>
</dbReference>
<keyword evidence="2" id="KW-1185">Reference proteome</keyword>
<protein>
    <recommendedName>
        <fullName evidence="3">Serine protease</fullName>
    </recommendedName>
</protein>
<reference evidence="1" key="1">
    <citation type="submission" date="2010-05" db="EMBL/GenBank/DDBJ databases">
        <title>The draft genome of Desulfonatronospira thiodismutans ASO3-1.</title>
        <authorList>
            <consortium name="US DOE Joint Genome Institute (JGI-PGF)"/>
            <person name="Lucas S."/>
            <person name="Copeland A."/>
            <person name="Lapidus A."/>
            <person name="Cheng J.-F."/>
            <person name="Bruce D."/>
            <person name="Goodwin L."/>
            <person name="Pitluck S."/>
            <person name="Chertkov O."/>
            <person name="Brettin T."/>
            <person name="Detter J.C."/>
            <person name="Han C."/>
            <person name="Land M.L."/>
            <person name="Hauser L."/>
            <person name="Kyrpides N."/>
            <person name="Mikhailova N."/>
            <person name="Muyzer G."/>
            <person name="Woyke T."/>
        </authorList>
    </citation>
    <scope>NUCLEOTIDE SEQUENCE [LARGE SCALE GENOMIC DNA]</scope>
    <source>
        <strain evidence="1">ASO3-1</strain>
    </source>
</reference>
<dbReference type="RefSeq" id="WP_008869530.1">
    <property type="nucleotide sequence ID" value="NZ_ACJN02000002.1"/>
</dbReference>
<dbReference type="AlphaFoldDB" id="D6SN76"/>
<organism evidence="1 2">
    <name type="scientific">Desulfonatronospira thiodismutans ASO3-1</name>
    <dbReference type="NCBI Taxonomy" id="555779"/>
    <lineage>
        <taxon>Bacteria</taxon>
        <taxon>Pseudomonadati</taxon>
        <taxon>Thermodesulfobacteriota</taxon>
        <taxon>Desulfovibrionia</taxon>
        <taxon>Desulfovibrionales</taxon>
        <taxon>Desulfonatronovibrionaceae</taxon>
        <taxon>Desulfonatronospira</taxon>
    </lineage>
</organism>
<evidence type="ECO:0000313" key="2">
    <source>
        <dbReference type="Proteomes" id="UP000005496"/>
    </source>
</evidence>
<evidence type="ECO:0008006" key="3">
    <source>
        <dbReference type="Google" id="ProtNLM"/>
    </source>
</evidence>
<dbReference type="Proteomes" id="UP000005496">
    <property type="component" value="Unassembled WGS sequence"/>
</dbReference>
<dbReference type="InterPro" id="IPR043504">
    <property type="entry name" value="Peptidase_S1_PA_chymotrypsin"/>
</dbReference>
<dbReference type="SUPFAM" id="SSF50494">
    <property type="entry name" value="Trypsin-like serine proteases"/>
    <property type="match status" value="1"/>
</dbReference>
<dbReference type="Pfam" id="PF13365">
    <property type="entry name" value="Trypsin_2"/>
    <property type="match status" value="1"/>
</dbReference>
<accession>D6SN76</accession>
<evidence type="ECO:0000313" key="1">
    <source>
        <dbReference type="EMBL" id="EFI34202.1"/>
    </source>
</evidence>
<comment type="caution">
    <text evidence="1">The sequence shown here is derived from an EMBL/GenBank/DDBJ whole genome shotgun (WGS) entry which is preliminary data.</text>
</comment>
<gene>
    <name evidence="1" type="ORF">Dthio_PD1553</name>
</gene>
<proteinExistence type="predicted"/>
<dbReference type="EMBL" id="ACJN02000002">
    <property type="protein sequence ID" value="EFI34202.1"/>
    <property type="molecule type" value="Genomic_DNA"/>
</dbReference>
<sequence>MIHFDQHLRHLFLGQSYADFLSPGRFSAPWYQLWLSTKDNKEKKPLISENNGWVEARDLFSLRLEHDNAQYDILWWREVSGRWNSVNIAPGDYDSYVSDLFSHEPAWLRIWTGRNDGDGLKGSLVDVGHIYGPDAAPGWIKTEDLRKLKTDVSRLDHNEIWVKPAGGEWQSADIDFIYPVDFSSLQQINIMEHSYADLLDFKPFASEWYRIYTGDEHGAVPVQTGLANGWIQAGELAELTLSAEHSSHDTLWWKPQNGKWQSVSIGPQDTGLSFARLFTHAPGWVRIWTGNRSDDELTGSFVDTGHLYDHGEPGWILLSDLKLIEVDADRLDHDLVRIKPADGEWKERDVAFTADQLQPQLEAGFTGSELFHAGQEFSLELEVSESTGAEIENLAVHFRIAGLIDKVVEAGDPRWSGLDGNTRTIVFEDLLIQEPGIYNVQAQAFADNAQEAEFSQDITIAAQEFSGRREVSIEHISAGRVGSEIEVQAWASHLGRNGQAVFTLHQGDFSHSETIPLQWEQPISKPLSFTFNDTSSLNPGPVNMTVSLSDSGRSFSASQDFALYQHEEEFNWQWADVEQQPYDLIGHMLVRLEDSDKTSMGTGFLISPRHVMTNAHVLSSNSWESDLSELKAAEFYLGRQGATASQEQEDNLYQAVQAHMQRYKWDDHWPDTDMAIITLDREVDQNDGQGHFQWFWTSADDEERDLRGKEVTWSGYPARGVHQGEDDGEGLYFQWSSQGEVDSYRIGHPDYGAQSGGFKLAPDMYGSRGASGSPVFFQEDSGDYYFAGVYAGSGSSKAPLVSALDKAAYNWALSIVQKDGYFLEKELLEDMSSGPSPVQLDSLNQGEQHRENTEVDLMGVHEEPGGLPDSCFV</sequence>